<dbReference type="AlphaFoldDB" id="A0A7G6TUA1"/>
<dbReference type="Pfam" id="PF00293">
    <property type="entry name" value="NUDIX"/>
    <property type="match status" value="1"/>
</dbReference>
<dbReference type="PROSITE" id="PS51462">
    <property type="entry name" value="NUDIX"/>
    <property type="match status" value="1"/>
</dbReference>
<evidence type="ECO:0000313" key="5">
    <source>
        <dbReference type="Proteomes" id="UP000515291"/>
    </source>
</evidence>
<dbReference type="Proteomes" id="UP000515291">
    <property type="component" value="Chromosome"/>
</dbReference>
<dbReference type="GO" id="GO:0016787">
    <property type="term" value="F:hydrolase activity"/>
    <property type="evidence" value="ECO:0007669"/>
    <property type="project" value="UniProtKB-KW"/>
</dbReference>
<accession>A0A7G6TUA1</accession>
<dbReference type="RefSeq" id="WP_184514962.1">
    <property type="nucleotide sequence ID" value="NZ_CP050292.1"/>
</dbReference>
<evidence type="ECO:0000259" key="3">
    <source>
        <dbReference type="PROSITE" id="PS51462"/>
    </source>
</evidence>
<dbReference type="KEGG" id="trb:HB776_03075"/>
<gene>
    <name evidence="4" type="ORF">HB776_03075</name>
</gene>
<dbReference type="PRINTS" id="PR00502">
    <property type="entry name" value="NUDIXFAMILY"/>
</dbReference>
<evidence type="ECO:0000256" key="1">
    <source>
        <dbReference type="ARBA" id="ARBA00001946"/>
    </source>
</evidence>
<reference evidence="5" key="1">
    <citation type="journal article" date="2020" name="Mol. Plant Microbe">
        <title>Rhizobial microsymbionts of the narrowly endemic Oxytropis species growing in Kamchatka are characterized by significant genetic diversity and possess a set of genes that are associated with T3SS and T6SS secretion systems and can affect the development of symbiosis.</title>
        <authorList>
            <person name="Safronova V."/>
            <person name="Guro P."/>
            <person name="Sazanova A."/>
            <person name="Kuznetsova I."/>
            <person name="Belimov A."/>
            <person name="Yakubov V."/>
            <person name="Chirak E."/>
            <person name="Afonin A."/>
            <person name="Gogolev Y."/>
            <person name="Andronov E."/>
            <person name="Tikhonovich I."/>
        </authorList>
    </citation>
    <scope>NUCLEOTIDE SEQUENCE [LARGE SCALE GENOMIC DNA]</scope>
    <source>
        <strain evidence="5">581</strain>
    </source>
</reference>
<dbReference type="PANTHER" id="PTHR43046">
    <property type="entry name" value="GDP-MANNOSE MANNOSYL HYDROLASE"/>
    <property type="match status" value="1"/>
</dbReference>
<evidence type="ECO:0000313" key="4">
    <source>
        <dbReference type="EMBL" id="QND70333.1"/>
    </source>
</evidence>
<dbReference type="InterPro" id="IPR000086">
    <property type="entry name" value="NUDIX_hydrolase_dom"/>
</dbReference>
<organism evidence="4 5">
    <name type="scientific">Tardiphaga robiniae</name>
    <dbReference type="NCBI Taxonomy" id="943830"/>
    <lineage>
        <taxon>Bacteria</taxon>
        <taxon>Pseudomonadati</taxon>
        <taxon>Pseudomonadota</taxon>
        <taxon>Alphaproteobacteria</taxon>
        <taxon>Hyphomicrobiales</taxon>
        <taxon>Nitrobacteraceae</taxon>
        <taxon>Tardiphaga</taxon>
    </lineage>
</organism>
<name>A0A7G6TUA1_9BRAD</name>
<protein>
    <submittedName>
        <fullName evidence="4">NUDIX domain-containing protein</fullName>
    </submittedName>
</protein>
<dbReference type="InterPro" id="IPR020476">
    <property type="entry name" value="Nudix_hydrolase"/>
</dbReference>
<feature type="domain" description="Nudix hydrolase" evidence="3">
    <location>
        <begin position="19"/>
        <end position="151"/>
    </location>
</feature>
<dbReference type="PANTHER" id="PTHR43046:SF2">
    <property type="entry name" value="8-OXO-DGTP DIPHOSPHATASE-RELATED"/>
    <property type="match status" value="1"/>
</dbReference>
<sequence length="168" mass="18187">MALSPYLAAVRSKVGHDLLTLTAASILVYDEEGRLLLAEDAETGLWTLPGGAIDPEEAPADAAVRECYEETGLLVQIEALMGVFGGPEFLVTYPNMDAAYYTVIAFQARAIGGSHRADGVEVARLQYFHRSECDHIALSPSSRVVVQRAFSQGGHSYFAKPTWLPDQA</sequence>
<evidence type="ECO:0000256" key="2">
    <source>
        <dbReference type="ARBA" id="ARBA00022801"/>
    </source>
</evidence>
<dbReference type="SUPFAM" id="SSF55811">
    <property type="entry name" value="Nudix"/>
    <property type="match status" value="1"/>
</dbReference>
<dbReference type="InterPro" id="IPR015797">
    <property type="entry name" value="NUDIX_hydrolase-like_dom_sf"/>
</dbReference>
<comment type="cofactor">
    <cofactor evidence="1">
        <name>Mg(2+)</name>
        <dbReference type="ChEBI" id="CHEBI:18420"/>
    </cofactor>
</comment>
<dbReference type="EMBL" id="CP050292">
    <property type="protein sequence ID" value="QND70333.1"/>
    <property type="molecule type" value="Genomic_DNA"/>
</dbReference>
<proteinExistence type="predicted"/>
<keyword evidence="2" id="KW-0378">Hydrolase</keyword>
<dbReference type="Gene3D" id="3.90.79.10">
    <property type="entry name" value="Nucleoside Triphosphate Pyrophosphohydrolase"/>
    <property type="match status" value="1"/>
</dbReference>